<dbReference type="InterPro" id="IPR015947">
    <property type="entry name" value="PUA-like_sf"/>
</dbReference>
<dbReference type="AlphaFoldDB" id="A0AAE9Z2U5"/>
<protein>
    <recommendedName>
        <fullName evidence="1">Lon N-terminal domain-containing protein</fullName>
    </recommendedName>
</protein>
<dbReference type="KEGG" id="tvd:SG34_023020"/>
<dbReference type="SUPFAM" id="SSF88697">
    <property type="entry name" value="PUA domain-like"/>
    <property type="match status" value="1"/>
</dbReference>
<feature type="domain" description="Lon N-terminal" evidence="1">
    <location>
        <begin position="2"/>
        <end position="133"/>
    </location>
</feature>
<name>A0AAE9Z2U5_9GAMM</name>
<evidence type="ECO:0000313" key="3">
    <source>
        <dbReference type="Proteomes" id="UP000032352"/>
    </source>
</evidence>
<dbReference type="InterPro" id="IPR046336">
    <property type="entry name" value="Lon_prtase_N_sf"/>
</dbReference>
<evidence type="ECO:0000259" key="1">
    <source>
        <dbReference type="Pfam" id="PF02190"/>
    </source>
</evidence>
<reference evidence="2 3" key="2">
    <citation type="journal article" date="2022" name="Mar. Drugs">
        <title>Bioassay-Guided Fractionation Leads to the Detection of Cholic Acid Generated by the Rare Thalassomonas sp.</title>
        <authorList>
            <person name="Pheiffer F."/>
            <person name="Schneider Y.K."/>
            <person name="Hansen E.H."/>
            <person name="Andersen J.H."/>
            <person name="Isaksson J."/>
            <person name="Busche T."/>
            <person name="R C."/>
            <person name="Kalinowski J."/>
            <person name="Zyl L.V."/>
            <person name="Trindade M."/>
        </authorList>
    </citation>
    <scope>NUCLEOTIDE SEQUENCE [LARGE SCALE GENOMIC DNA]</scope>
    <source>
        <strain evidence="2 3">XOM25</strain>
    </source>
</reference>
<dbReference type="EMBL" id="CP059733">
    <property type="protein sequence ID" value="WDE04187.1"/>
    <property type="molecule type" value="Genomic_DNA"/>
</dbReference>
<evidence type="ECO:0000313" key="2">
    <source>
        <dbReference type="EMBL" id="WDE04187.1"/>
    </source>
</evidence>
<accession>A0AAE9Z2U5</accession>
<sequence length="192" mass="22025">MKLPIFPLPVFILPQGMTRLKIFEPRYLNMVKIAAKENGFAILLDPWRGEHSPVASWVEITNFDVSDNGILLIDVQCKGLITISDAYRDQDNLMWANITLVQHWPEHEHNKLTRLFSQLLKAFFEQSEGLSALYGGSFIDRPNWVVARWLELLPVEHEYKANFFAASSYESAQLLLSTVLSENNLNFSDLTL</sequence>
<proteinExistence type="predicted"/>
<gene>
    <name evidence="2" type="ORF">SG34_023020</name>
</gene>
<dbReference type="Gene3D" id="2.30.130.40">
    <property type="entry name" value="LON domain-like"/>
    <property type="match status" value="1"/>
</dbReference>
<dbReference type="Pfam" id="PF02190">
    <property type="entry name" value="LON_substr_bdg"/>
    <property type="match status" value="1"/>
</dbReference>
<dbReference type="InterPro" id="IPR003111">
    <property type="entry name" value="Lon_prtase_N"/>
</dbReference>
<dbReference type="RefSeq" id="WP_053046451.1">
    <property type="nucleotide sequence ID" value="NZ_CP059733.1"/>
</dbReference>
<keyword evidence="3" id="KW-1185">Reference proteome</keyword>
<dbReference type="Proteomes" id="UP000032352">
    <property type="component" value="Chromosome"/>
</dbReference>
<reference evidence="2 3" key="1">
    <citation type="journal article" date="2015" name="Genome Announc.">
        <title>Draft Genome Sequences of Marine Isolates of Thalassomonas viridans and Thalassomonas actiniarum.</title>
        <authorList>
            <person name="Olonade I."/>
            <person name="van Zyl L.J."/>
            <person name="Trindade M."/>
        </authorList>
    </citation>
    <scope>NUCLEOTIDE SEQUENCE [LARGE SCALE GENOMIC DNA]</scope>
    <source>
        <strain evidence="2 3">XOM25</strain>
    </source>
</reference>
<organism evidence="2 3">
    <name type="scientific">Thalassomonas viridans</name>
    <dbReference type="NCBI Taxonomy" id="137584"/>
    <lineage>
        <taxon>Bacteria</taxon>
        <taxon>Pseudomonadati</taxon>
        <taxon>Pseudomonadota</taxon>
        <taxon>Gammaproteobacteria</taxon>
        <taxon>Alteromonadales</taxon>
        <taxon>Colwelliaceae</taxon>
        <taxon>Thalassomonas</taxon>
    </lineage>
</organism>